<sequence length="101" mass="10840">MKKILLACAGGFSTSMLVERMKESARTQGVEVVIDAVAESDIADQKPFDIIMLGPQMGHAEGDLAAEYPNIPVTTIDMMDYGMMDGDKVLATALELMEKGA</sequence>
<reference evidence="10 13" key="1">
    <citation type="submission" date="2016-10" db="EMBL/GenBank/DDBJ databases">
        <title>Paenibacillus species isolates.</title>
        <authorList>
            <person name="Beno S.M."/>
        </authorList>
    </citation>
    <scope>NUCLEOTIDE SEQUENCE [LARGE SCALE GENOMIC DNA]</scope>
    <source>
        <strain evidence="11 12">FSL H7-0433</strain>
        <strain evidence="10 13">FSL H7-0604</strain>
    </source>
</reference>
<evidence type="ECO:0000256" key="7">
    <source>
        <dbReference type="PROSITE-ProRule" id="PRU00423"/>
    </source>
</evidence>
<evidence type="ECO:0000313" key="12">
    <source>
        <dbReference type="Proteomes" id="UP000187158"/>
    </source>
</evidence>
<protein>
    <submittedName>
        <fullName evidence="10">PTS sugar transporter subunit IIB</fullName>
    </submittedName>
</protein>
<dbReference type="GeneID" id="31572947"/>
<dbReference type="EMBL" id="CP021965">
    <property type="protein sequence ID" value="AWV35127.1"/>
    <property type="molecule type" value="Genomic_DNA"/>
</dbReference>
<name>A0A1R0XG70_9BACL</name>
<evidence type="ECO:0000256" key="4">
    <source>
        <dbReference type="ARBA" id="ARBA00022679"/>
    </source>
</evidence>
<evidence type="ECO:0000313" key="9">
    <source>
        <dbReference type="EMBL" id="AWV35127.1"/>
    </source>
</evidence>
<evidence type="ECO:0000313" key="13">
    <source>
        <dbReference type="Proteomes" id="UP000187465"/>
    </source>
</evidence>
<feature type="modified residue" description="Phosphocysteine; by EIIA" evidence="7">
    <location>
        <position position="8"/>
    </location>
</feature>
<dbReference type="RefSeq" id="WP_036683292.1">
    <property type="nucleotide sequence ID" value="NZ_CP009428.1"/>
</dbReference>
<dbReference type="Proteomes" id="UP000187465">
    <property type="component" value="Unassembled WGS sequence"/>
</dbReference>
<dbReference type="Proteomes" id="UP000187158">
    <property type="component" value="Unassembled WGS sequence"/>
</dbReference>
<keyword evidence="6" id="KW-0418">Kinase</keyword>
<keyword evidence="4" id="KW-0808">Transferase</keyword>
<reference evidence="9 14" key="2">
    <citation type="submission" date="2017-06" db="EMBL/GenBank/DDBJ databases">
        <title>Complete genome sequence of Paenibacillus odorifer CBA7130.</title>
        <authorList>
            <person name="Nam Y.-D."/>
            <person name="Kang J."/>
            <person name="Chung W.-H."/>
        </authorList>
    </citation>
    <scope>NUCLEOTIDE SEQUENCE [LARGE SCALE GENOMIC DNA]</scope>
    <source>
        <strain evidence="9 14">CBA7130</strain>
    </source>
</reference>
<dbReference type="OrthoDB" id="9808134at2"/>
<evidence type="ECO:0000313" key="10">
    <source>
        <dbReference type="EMBL" id="OMD27056.1"/>
    </source>
</evidence>
<dbReference type="InterPro" id="IPR036095">
    <property type="entry name" value="PTS_EIIB-like_sf"/>
</dbReference>
<evidence type="ECO:0000256" key="5">
    <source>
        <dbReference type="ARBA" id="ARBA00022683"/>
    </source>
</evidence>
<keyword evidence="2" id="KW-0597">Phosphoprotein</keyword>
<evidence type="ECO:0000313" key="11">
    <source>
        <dbReference type="EMBL" id="OMD34080.1"/>
    </source>
</evidence>
<dbReference type="Pfam" id="PF02302">
    <property type="entry name" value="PTS_IIB"/>
    <property type="match status" value="1"/>
</dbReference>
<dbReference type="CDD" id="cd05564">
    <property type="entry name" value="PTS_IIB_chitobiose_lichenan"/>
    <property type="match status" value="1"/>
</dbReference>
<keyword evidence="12" id="KW-1185">Reference proteome</keyword>
<evidence type="ECO:0000256" key="3">
    <source>
        <dbReference type="ARBA" id="ARBA00022597"/>
    </source>
</evidence>
<dbReference type="SUPFAM" id="SSF52794">
    <property type="entry name" value="PTS system IIB component-like"/>
    <property type="match status" value="1"/>
</dbReference>
<keyword evidence="3 10" id="KW-0762">Sugar transport</keyword>
<accession>A0A1R0XG70</accession>
<dbReference type="STRING" id="189426.PODO_22660"/>
<feature type="domain" description="PTS EIIB type-3" evidence="8">
    <location>
        <begin position="1"/>
        <end position="101"/>
    </location>
</feature>
<dbReference type="PROSITE" id="PS51100">
    <property type="entry name" value="PTS_EIIB_TYPE_3"/>
    <property type="match status" value="1"/>
</dbReference>
<dbReference type="EMBL" id="MKQP01000038">
    <property type="protein sequence ID" value="OMD27056.1"/>
    <property type="molecule type" value="Genomic_DNA"/>
</dbReference>
<evidence type="ECO:0000256" key="1">
    <source>
        <dbReference type="ARBA" id="ARBA00022448"/>
    </source>
</evidence>
<dbReference type="EMBL" id="MPVP01000066">
    <property type="protein sequence ID" value="OMD34080.1"/>
    <property type="molecule type" value="Genomic_DNA"/>
</dbReference>
<dbReference type="KEGG" id="pod:PODO_22660"/>
<dbReference type="PANTHER" id="PTHR34581">
    <property type="entry name" value="PTS SYSTEM N,N'-DIACETYLCHITOBIOSE-SPECIFIC EIIB COMPONENT"/>
    <property type="match status" value="1"/>
</dbReference>
<evidence type="ECO:0000313" key="14">
    <source>
        <dbReference type="Proteomes" id="UP000249163"/>
    </source>
</evidence>
<proteinExistence type="predicted"/>
<dbReference type="eggNOG" id="COG1440">
    <property type="taxonomic scope" value="Bacteria"/>
</dbReference>
<evidence type="ECO:0000259" key="8">
    <source>
        <dbReference type="PROSITE" id="PS51100"/>
    </source>
</evidence>
<evidence type="ECO:0000256" key="6">
    <source>
        <dbReference type="ARBA" id="ARBA00022777"/>
    </source>
</evidence>
<dbReference type="InterPro" id="IPR013012">
    <property type="entry name" value="PTS_EIIB_3"/>
</dbReference>
<gene>
    <name evidence="10" type="ORF">BJP51_25725</name>
    <name evidence="11" type="ORF">BSO21_12780</name>
    <name evidence="9" type="ORF">CD191_22200</name>
</gene>
<dbReference type="Proteomes" id="UP000249163">
    <property type="component" value="Chromosome"/>
</dbReference>
<organism evidence="10 13">
    <name type="scientific">Paenibacillus odorifer</name>
    <dbReference type="NCBI Taxonomy" id="189426"/>
    <lineage>
        <taxon>Bacteria</taxon>
        <taxon>Bacillati</taxon>
        <taxon>Bacillota</taxon>
        <taxon>Bacilli</taxon>
        <taxon>Bacillales</taxon>
        <taxon>Paenibacillaceae</taxon>
        <taxon>Paenibacillus</taxon>
    </lineage>
</organism>
<evidence type="ECO:0000256" key="2">
    <source>
        <dbReference type="ARBA" id="ARBA00022553"/>
    </source>
</evidence>
<dbReference type="GO" id="GO:0009401">
    <property type="term" value="P:phosphoenolpyruvate-dependent sugar phosphotransferase system"/>
    <property type="evidence" value="ECO:0007669"/>
    <property type="project" value="UniProtKB-KW"/>
</dbReference>
<dbReference type="PANTHER" id="PTHR34581:SF2">
    <property type="entry name" value="PTS SYSTEM N,N'-DIACETYLCHITOBIOSE-SPECIFIC EIIB COMPONENT"/>
    <property type="match status" value="1"/>
</dbReference>
<dbReference type="GO" id="GO:0016301">
    <property type="term" value="F:kinase activity"/>
    <property type="evidence" value="ECO:0007669"/>
    <property type="project" value="UniProtKB-KW"/>
</dbReference>
<dbReference type="AlphaFoldDB" id="A0A1R0XG70"/>
<dbReference type="Gene3D" id="3.40.50.2300">
    <property type="match status" value="1"/>
</dbReference>
<dbReference type="InterPro" id="IPR003501">
    <property type="entry name" value="PTS_EIIB_2/3"/>
</dbReference>
<dbReference type="InterPro" id="IPR051819">
    <property type="entry name" value="PTS_sugar-specific_EIIB"/>
</dbReference>
<keyword evidence="1" id="KW-0813">Transport</keyword>
<dbReference type="GO" id="GO:0008982">
    <property type="term" value="F:protein-N(PI)-phosphohistidine-sugar phosphotransferase activity"/>
    <property type="evidence" value="ECO:0007669"/>
    <property type="project" value="InterPro"/>
</dbReference>
<keyword evidence="5" id="KW-0598">Phosphotransferase system</keyword>